<dbReference type="GO" id="GO:0006281">
    <property type="term" value="P:DNA repair"/>
    <property type="evidence" value="ECO:0007669"/>
    <property type="project" value="TreeGrafter"/>
</dbReference>
<evidence type="ECO:0000256" key="5">
    <source>
        <dbReference type="ARBA" id="ARBA00022806"/>
    </source>
</evidence>
<evidence type="ECO:0000313" key="15">
    <source>
        <dbReference type="EMBL" id="RJG47512.1"/>
    </source>
</evidence>
<dbReference type="InterPro" id="IPR001650">
    <property type="entry name" value="Helicase_C-like"/>
</dbReference>
<keyword evidence="3" id="KW-0547">Nucleotide-binding</keyword>
<dbReference type="GO" id="GO:0005737">
    <property type="term" value="C:cytoplasm"/>
    <property type="evidence" value="ECO:0007669"/>
    <property type="project" value="TreeGrafter"/>
</dbReference>
<dbReference type="GO" id="GO:0003677">
    <property type="term" value="F:DNA binding"/>
    <property type="evidence" value="ECO:0007669"/>
    <property type="project" value="UniProtKB-KW"/>
</dbReference>
<comment type="caution">
    <text evidence="15">The sequence shown here is derived from an EMBL/GenBank/DDBJ whole genome shotgun (WGS) entry which is preliminary data.</text>
</comment>
<dbReference type="OrthoDB" id="9760034at2"/>
<proteinExistence type="inferred from homology"/>
<dbReference type="CDD" id="cd18018">
    <property type="entry name" value="DEXHc_RecQ4-like"/>
    <property type="match status" value="1"/>
</dbReference>
<sequence>MAQPLFTECPLLTSILQQVFGFDQLRPGQSEVVNAVLQGHSAAAIFPTGSGKSLCYQLPALQLPHLTLVISPLLALIKDQLDFLASKGIAAASIDSSQSFEQGQQVMQGVRNGDIKILMISVERLKNERFRNFIAQVPISLMVVDEAHCISEWGHNFRPDYLKLSQYQQQLNIPQVLLLTATATRKVIADMQHKFAIAPDNVVITGFYRPNLDLNVIATEAPERMHVLSDMIADQPDLPTIVYVTQQQTAEQVAQQLAQQGVACRAYHAGMDSEIRQQIQADFMAGKYTCITATIAFGMGIDKADIRRVIHYDLPKSIENYSQEIGRAGRDGLSSQCSVLANKANLTVLENFVYGDTPDLAAITALLAEIDALNQGQGQGQWEIVLTRLASQLNVKQLPLKTLLVYLEMQGIIAPAYSYFAEYKFKYISPKEAIMARFDGERGEFIRALLAASPAARTWCTPDLDRLYQNYGGERKRAVAALDYLHEQGLIQLESKLMTEVYRITQWPQQQPDLAAKLHQLFLQKEQSEIDRIAELIGFFESSTCLSARLARYFADEAAPAECGHCSVCRGQVAQLPIDISNNNVNSEQLLTWLQPFRESFQQSLGYAPSAAAQGKFLCGIATPVLTKIKGKKMAGFAQLQNFPMAQVIAALEEL</sequence>
<keyword evidence="4" id="KW-0378">Hydrolase</keyword>
<dbReference type="Proteomes" id="UP000283255">
    <property type="component" value="Unassembled WGS sequence"/>
</dbReference>
<dbReference type="GO" id="GO:0046872">
    <property type="term" value="F:metal ion binding"/>
    <property type="evidence" value="ECO:0007669"/>
    <property type="project" value="UniProtKB-KW"/>
</dbReference>
<keyword evidence="2" id="KW-0479">Metal-binding</keyword>
<dbReference type="InterPro" id="IPR011545">
    <property type="entry name" value="DEAD/DEAH_box_helicase_dom"/>
</dbReference>
<dbReference type="AlphaFoldDB" id="A0A418YEM1"/>
<dbReference type="GO" id="GO:0005524">
    <property type="term" value="F:ATP binding"/>
    <property type="evidence" value="ECO:0007669"/>
    <property type="project" value="UniProtKB-KW"/>
</dbReference>
<evidence type="ECO:0000256" key="2">
    <source>
        <dbReference type="ARBA" id="ARBA00022723"/>
    </source>
</evidence>
<dbReference type="EMBL" id="QZCH01000013">
    <property type="protein sequence ID" value="RJG47512.1"/>
    <property type="molecule type" value="Genomic_DNA"/>
</dbReference>
<dbReference type="InterPro" id="IPR004589">
    <property type="entry name" value="DNA_helicase_ATP-dep_RecQ"/>
</dbReference>
<dbReference type="Pfam" id="PF16124">
    <property type="entry name" value="RecQ_Zn_bind"/>
    <property type="match status" value="1"/>
</dbReference>
<dbReference type="GO" id="GO:0009378">
    <property type="term" value="F:four-way junction helicase activity"/>
    <property type="evidence" value="ECO:0007669"/>
    <property type="project" value="TreeGrafter"/>
</dbReference>
<evidence type="ECO:0000259" key="14">
    <source>
        <dbReference type="PROSITE" id="PS51194"/>
    </source>
</evidence>
<dbReference type="Pfam" id="PF00270">
    <property type="entry name" value="DEAD"/>
    <property type="match status" value="1"/>
</dbReference>
<protein>
    <recommendedName>
        <fullName evidence="11">ATP-dependent DNA helicase RecQ</fullName>
        <ecNumber evidence="10">5.6.2.4</ecNumber>
    </recommendedName>
    <alternativeName>
        <fullName evidence="12">DNA 3'-5' helicase RecQ</fullName>
    </alternativeName>
</protein>
<dbReference type="EC" id="5.6.2.4" evidence="10"/>
<organism evidence="15 16">
    <name type="scientific">Motilimonas pumila</name>
    <dbReference type="NCBI Taxonomy" id="2303987"/>
    <lineage>
        <taxon>Bacteria</taxon>
        <taxon>Pseudomonadati</taxon>
        <taxon>Pseudomonadota</taxon>
        <taxon>Gammaproteobacteria</taxon>
        <taxon>Alteromonadales</taxon>
        <taxon>Alteromonadales genera incertae sedis</taxon>
        <taxon>Motilimonas</taxon>
    </lineage>
</organism>
<feature type="domain" description="Helicase ATP-binding" evidence="13">
    <location>
        <begin position="33"/>
        <end position="201"/>
    </location>
</feature>
<dbReference type="PANTHER" id="PTHR13710:SF105">
    <property type="entry name" value="ATP-DEPENDENT DNA HELICASE Q1"/>
    <property type="match status" value="1"/>
</dbReference>
<dbReference type="GO" id="GO:0043590">
    <property type="term" value="C:bacterial nucleoid"/>
    <property type="evidence" value="ECO:0007669"/>
    <property type="project" value="TreeGrafter"/>
</dbReference>
<dbReference type="PROSITE" id="PS51192">
    <property type="entry name" value="HELICASE_ATP_BIND_1"/>
    <property type="match status" value="1"/>
</dbReference>
<dbReference type="GO" id="GO:0006310">
    <property type="term" value="P:DNA recombination"/>
    <property type="evidence" value="ECO:0007669"/>
    <property type="project" value="InterPro"/>
</dbReference>
<evidence type="ECO:0000256" key="11">
    <source>
        <dbReference type="ARBA" id="ARBA00044535"/>
    </source>
</evidence>
<keyword evidence="6" id="KW-0067">ATP-binding</keyword>
<dbReference type="NCBIfam" id="TIGR00614">
    <property type="entry name" value="recQ_fam"/>
    <property type="match status" value="1"/>
</dbReference>
<dbReference type="PANTHER" id="PTHR13710">
    <property type="entry name" value="DNA HELICASE RECQ FAMILY MEMBER"/>
    <property type="match status" value="1"/>
</dbReference>
<keyword evidence="8" id="KW-0413">Isomerase</keyword>
<accession>A0A418YEM1</accession>
<dbReference type="SMART" id="SM00487">
    <property type="entry name" value="DEXDc"/>
    <property type="match status" value="1"/>
</dbReference>
<dbReference type="SMART" id="SM00490">
    <property type="entry name" value="HELICc"/>
    <property type="match status" value="1"/>
</dbReference>
<feature type="domain" description="Helicase C-terminal" evidence="14">
    <location>
        <begin position="227"/>
        <end position="390"/>
    </location>
</feature>
<evidence type="ECO:0000256" key="8">
    <source>
        <dbReference type="ARBA" id="ARBA00023235"/>
    </source>
</evidence>
<comment type="similarity">
    <text evidence="1">Belongs to the helicase family. RecQ subfamily.</text>
</comment>
<evidence type="ECO:0000256" key="12">
    <source>
        <dbReference type="ARBA" id="ARBA00044550"/>
    </source>
</evidence>
<dbReference type="InterPro" id="IPR032284">
    <property type="entry name" value="RecQ_Zn-bd"/>
</dbReference>
<dbReference type="Pfam" id="PF00271">
    <property type="entry name" value="Helicase_C"/>
    <property type="match status" value="1"/>
</dbReference>
<evidence type="ECO:0000256" key="6">
    <source>
        <dbReference type="ARBA" id="ARBA00022840"/>
    </source>
</evidence>
<evidence type="ECO:0000256" key="9">
    <source>
        <dbReference type="ARBA" id="ARBA00034617"/>
    </source>
</evidence>
<comment type="catalytic activity">
    <reaction evidence="9">
        <text>Couples ATP hydrolysis with the unwinding of duplex DNA by translocating in the 3'-5' direction.</text>
        <dbReference type="EC" id="5.6.2.4"/>
    </reaction>
</comment>
<dbReference type="InterPro" id="IPR002464">
    <property type="entry name" value="DNA/RNA_helicase_DEAH_CS"/>
</dbReference>
<dbReference type="SUPFAM" id="SSF52540">
    <property type="entry name" value="P-loop containing nucleoside triphosphate hydrolases"/>
    <property type="match status" value="1"/>
</dbReference>
<dbReference type="InterPro" id="IPR014001">
    <property type="entry name" value="Helicase_ATP-bd"/>
</dbReference>
<dbReference type="PROSITE" id="PS51194">
    <property type="entry name" value="HELICASE_CTER"/>
    <property type="match status" value="1"/>
</dbReference>
<evidence type="ECO:0000256" key="4">
    <source>
        <dbReference type="ARBA" id="ARBA00022801"/>
    </source>
</evidence>
<reference evidence="15 16" key="2">
    <citation type="submission" date="2019-01" db="EMBL/GenBank/DDBJ databases">
        <title>Motilimonas pumilus sp. nov., isolated from the gut of sea cucumber (Apostichopus japonicus).</title>
        <authorList>
            <person name="Wang F.-Q."/>
            <person name="Ren L.-H."/>
            <person name="Lin Y.-W."/>
            <person name="Sun G.-H."/>
            <person name="Du Z.-J."/>
            <person name="Zhao J.-X."/>
            <person name="Liu X.-J."/>
            <person name="Liu L.-J."/>
        </authorList>
    </citation>
    <scope>NUCLEOTIDE SEQUENCE [LARGE SCALE GENOMIC DNA]</scope>
    <source>
        <strain evidence="15 16">PLHSC7-2</strain>
    </source>
</reference>
<dbReference type="GO" id="GO:0016787">
    <property type="term" value="F:hydrolase activity"/>
    <property type="evidence" value="ECO:0007669"/>
    <property type="project" value="UniProtKB-KW"/>
</dbReference>
<name>A0A418YEM1_9GAMM</name>
<dbReference type="Gene3D" id="3.40.50.300">
    <property type="entry name" value="P-loop containing nucleotide triphosphate hydrolases"/>
    <property type="match status" value="2"/>
</dbReference>
<evidence type="ECO:0000313" key="16">
    <source>
        <dbReference type="Proteomes" id="UP000283255"/>
    </source>
</evidence>
<dbReference type="PROSITE" id="PS00690">
    <property type="entry name" value="DEAH_ATP_HELICASE"/>
    <property type="match status" value="1"/>
</dbReference>
<reference evidence="15 16" key="1">
    <citation type="submission" date="2018-09" db="EMBL/GenBank/DDBJ databases">
        <authorList>
            <person name="Wang F."/>
        </authorList>
    </citation>
    <scope>NUCLEOTIDE SEQUENCE [LARGE SCALE GENOMIC DNA]</scope>
    <source>
        <strain evidence="15 16">PLHSC7-2</strain>
    </source>
</reference>
<keyword evidence="16" id="KW-1185">Reference proteome</keyword>
<evidence type="ECO:0000256" key="1">
    <source>
        <dbReference type="ARBA" id="ARBA00005446"/>
    </source>
</evidence>
<keyword evidence="7" id="KW-0238">DNA-binding</keyword>
<evidence type="ECO:0000256" key="3">
    <source>
        <dbReference type="ARBA" id="ARBA00022741"/>
    </source>
</evidence>
<dbReference type="Gene3D" id="1.10.10.10">
    <property type="entry name" value="Winged helix-like DNA-binding domain superfamily/Winged helix DNA-binding domain"/>
    <property type="match status" value="1"/>
</dbReference>
<dbReference type="GO" id="GO:0030894">
    <property type="term" value="C:replisome"/>
    <property type="evidence" value="ECO:0007669"/>
    <property type="project" value="TreeGrafter"/>
</dbReference>
<evidence type="ECO:0000256" key="10">
    <source>
        <dbReference type="ARBA" id="ARBA00034808"/>
    </source>
</evidence>
<gene>
    <name evidence="15" type="ORF">D1Z90_10930</name>
</gene>
<evidence type="ECO:0000256" key="7">
    <source>
        <dbReference type="ARBA" id="ARBA00023125"/>
    </source>
</evidence>
<dbReference type="InterPro" id="IPR027417">
    <property type="entry name" value="P-loop_NTPase"/>
</dbReference>
<evidence type="ECO:0000259" key="13">
    <source>
        <dbReference type="PROSITE" id="PS51192"/>
    </source>
</evidence>
<dbReference type="InterPro" id="IPR036388">
    <property type="entry name" value="WH-like_DNA-bd_sf"/>
</dbReference>
<dbReference type="GO" id="GO:0043138">
    <property type="term" value="F:3'-5' DNA helicase activity"/>
    <property type="evidence" value="ECO:0007669"/>
    <property type="project" value="UniProtKB-EC"/>
</dbReference>
<keyword evidence="5 15" id="KW-0347">Helicase</keyword>